<evidence type="ECO:0000313" key="3">
    <source>
        <dbReference type="Proteomes" id="UP000015106"/>
    </source>
</evidence>
<reference evidence="2" key="3">
    <citation type="submission" date="2022-06" db="UniProtKB">
        <authorList>
            <consortium name="EnsemblPlants"/>
        </authorList>
    </citation>
    <scope>IDENTIFICATION</scope>
</reference>
<dbReference type="InterPro" id="IPR043502">
    <property type="entry name" value="DNA/RNA_pol_sf"/>
</dbReference>
<accession>A0A8R7P872</accession>
<proteinExistence type="predicted"/>
<dbReference type="Gramene" id="TuG1812G0100004691.01.T01">
    <property type="protein sequence ID" value="TuG1812G0100004691.01.T01.cds431214"/>
    <property type="gene ID" value="TuG1812G0100004691.01"/>
</dbReference>
<dbReference type="PROSITE" id="PS50878">
    <property type="entry name" value="RT_POL"/>
    <property type="match status" value="1"/>
</dbReference>
<dbReference type="AlphaFoldDB" id="A0A8R7P872"/>
<keyword evidence="3" id="KW-1185">Reference proteome</keyword>
<reference evidence="3" key="1">
    <citation type="journal article" date="2013" name="Nature">
        <title>Draft genome of the wheat A-genome progenitor Triticum urartu.</title>
        <authorList>
            <person name="Ling H.Q."/>
            <person name="Zhao S."/>
            <person name="Liu D."/>
            <person name="Wang J."/>
            <person name="Sun H."/>
            <person name="Zhang C."/>
            <person name="Fan H."/>
            <person name="Li D."/>
            <person name="Dong L."/>
            <person name="Tao Y."/>
            <person name="Gao C."/>
            <person name="Wu H."/>
            <person name="Li Y."/>
            <person name="Cui Y."/>
            <person name="Guo X."/>
            <person name="Zheng S."/>
            <person name="Wang B."/>
            <person name="Yu K."/>
            <person name="Liang Q."/>
            <person name="Yang W."/>
            <person name="Lou X."/>
            <person name="Chen J."/>
            <person name="Feng M."/>
            <person name="Jian J."/>
            <person name="Zhang X."/>
            <person name="Luo G."/>
            <person name="Jiang Y."/>
            <person name="Liu J."/>
            <person name="Wang Z."/>
            <person name="Sha Y."/>
            <person name="Zhang B."/>
            <person name="Wu H."/>
            <person name="Tang D."/>
            <person name="Shen Q."/>
            <person name="Xue P."/>
            <person name="Zou S."/>
            <person name="Wang X."/>
            <person name="Liu X."/>
            <person name="Wang F."/>
            <person name="Yang Y."/>
            <person name="An X."/>
            <person name="Dong Z."/>
            <person name="Zhang K."/>
            <person name="Zhang X."/>
            <person name="Luo M.C."/>
            <person name="Dvorak J."/>
            <person name="Tong Y."/>
            <person name="Wang J."/>
            <person name="Yang H."/>
            <person name="Li Z."/>
            <person name="Wang D."/>
            <person name="Zhang A."/>
            <person name="Wang J."/>
        </authorList>
    </citation>
    <scope>NUCLEOTIDE SEQUENCE</scope>
    <source>
        <strain evidence="3">cv. G1812</strain>
    </source>
</reference>
<sequence>MEVRGFPPLWCAWMDSLFHSSRSAVLLYGVPGRWFQVGCGLWQGNPVSPYLFIIVADILQRLIRHDDVLRHPLLPDAPVVVLQYADDTLIIMRACGQGAARLKLLLDQFAEPTGLVINF</sequence>
<dbReference type="Proteomes" id="UP000015106">
    <property type="component" value="Chromosome 1"/>
</dbReference>
<protein>
    <recommendedName>
        <fullName evidence="1">Reverse transcriptase domain-containing protein</fullName>
    </recommendedName>
</protein>
<organism evidence="2 3">
    <name type="scientific">Triticum urartu</name>
    <name type="common">Red wild einkorn</name>
    <name type="synonym">Crithodium urartu</name>
    <dbReference type="NCBI Taxonomy" id="4572"/>
    <lineage>
        <taxon>Eukaryota</taxon>
        <taxon>Viridiplantae</taxon>
        <taxon>Streptophyta</taxon>
        <taxon>Embryophyta</taxon>
        <taxon>Tracheophyta</taxon>
        <taxon>Spermatophyta</taxon>
        <taxon>Magnoliopsida</taxon>
        <taxon>Liliopsida</taxon>
        <taxon>Poales</taxon>
        <taxon>Poaceae</taxon>
        <taxon>BOP clade</taxon>
        <taxon>Pooideae</taxon>
        <taxon>Triticodae</taxon>
        <taxon>Triticeae</taxon>
        <taxon>Triticinae</taxon>
        <taxon>Triticum</taxon>
    </lineage>
</organism>
<reference evidence="2" key="2">
    <citation type="submission" date="2018-03" db="EMBL/GenBank/DDBJ databases">
        <title>The Triticum urartu genome reveals the dynamic nature of wheat genome evolution.</title>
        <authorList>
            <person name="Ling H."/>
            <person name="Ma B."/>
            <person name="Shi X."/>
            <person name="Liu H."/>
            <person name="Dong L."/>
            <person name="Sun H."/>
            <person name="Cao Y."/>
            <person name="Gao Q."/>
            <person name="Zheng S."/>
            <person name="Li Y."/>
            <person name="Yu Y."/>
            <person name="Du H."/>
            <person name="Qi M."/>
            <person name="Li Y."/>
            <person name="Yu H."/>
            <person name="Cui Y."/>
            <person name="Wang N."/>
            <person name="Chen C."/>
            <person name="Wu H."/>
            <person name="Zhao Y."/>
            <person name="Zhang J."/>
            <person name="Li Y."/>
            <person name="Zhou W."/>
            <person name="Zhang B."/>
            <person name="Hu W."/>
            <person name="Eijk M."/>
            <person name="Tang J."/>
            <person name="Witsenboer H."/>
            <person name="Zhao S."/>
            <person name="Li Z."/>
            <person name="Zhang A."/>
            <person name="Wang D."/>
            <person name="Liang C."/>
        </authorList>
    </citation>
    <scope>NUCLEOTIDE SEQUENCE [LARGE SCALE GENOMIC DNA]</scope>
    <source>
        <strain evidence="2">cv. G1812</strain>
    </source>
</reference>
<dbReference type="SUPFAM" id="SSF56672">
    <property type="entry name" value="DNA/RNA polymerases"/>
    <property type="match status" value="1"/>
</dbReference>
<evidence type="ECO:0000313" key="2">
    <source>
        <dbReference type="EnsemblPlants" id="TuG1812G0100004691.01.T01.cds431214"/>
    </source>
</evidence>
<feature type="domain" description="Reverse transcriptase" evidence="1">
    <location>
        <begin position="1"/>
        <end position="119"/>
    </location>
</feature>
<name>A0A8R7P872_TRIUA</name>
<evidence type="ECO:0000259" key="1">
    <source>
        <dbReference type="PROSITE" id="PS50878"/>
    </source>
</evidence>
<dbReference type="Pfam" id="PF00078">
    <property type="entry name" value="RVT_1"/>
    <property type="match status" value="1"/>
</dbReference>
<dbReference type="EnsemblPlants" id="TuG1812G0100004691.01.T01">
    <property type="protein sequence ID" value="TuG1812G0100004691.01.T01.cds431214"/>
    <property type="gene ID" value="TuG1812G0100004691.01"/>
</dbReference>
<dbReference type="InterPro" id="IPR000477">
    <property type="entry name" value="RT_dom"/>
</dbReference>